<feature type="domain" description="Orc1-like AAA ATPase" evidence="1">
    <location>
        <begin position="168"/>
        <end position="326"/>
    </location>
</feature>
<dbReference type="SUPFAM" id="SSF48452">
    <property type="entry name" value="TPR-like"/>
    <property type="match status" value="4"/>
</dbReference>
<gene>
    <name evidence="3" type="primary">fxsT</name>
    <name evidence="3" type="ORF">QWM81_28715</name>
</gene>
<dbReference type="InterPro" id="IPR053137">
    <property type="entry name" value="NLR-like"/>
</dbReference>
<feature type="domain" description="TIR" evidence="2">
    <location>
        <begin position="8"/>
        <end position="130"/>
    </location>
</feature>
<dbReference type="Pfam" id="PF13676">
    <property type="entry name" value="TIR_2"/>
    <property type="match status" value="1"/>
</dbReference>
<evidence type="ECO:0000313" key="3">
    <source>
        <dbReference type="EMBL" id="MDN3297949.1"/>
    </source>
</evidence>
<dbReference type="Gene3D" id="1.25.40.10">
    <property type="entry name" value="Tetratricopeptide repeat domain"/>
    <property type="match status" value="2"/>
</dbReference>
<dbReference type="InterPro" id="IPR027417">
    <property type="entry name" value="P-loop_NTPase"/>
</dbReference>
<dbReference type="RefSeq" id="WP_290115409.1">
    <property type="nucleotide sequence ID" value="NZ_JAUEPL010000068.1"/>
</dbReference>
<dbReference type="InterPro" id="IPR011990">
    <property type="entry name" value="TPR-like_helical_dom_sf"/>
</dbReference>
<dbReference type="InterPro" id="IPR000157">
    <property type="entry name" value="TIR_dom"/>
</dbReference>
<evidence type="ECO:0000259" key="2">
    <source>
        <dbReference type="Pfam" id="PF13676"/>
    </source>
</evidence>
<dbReference type="Pfam" id="PF13191">
    <property type="entry name" value="AAA_16"/>
    <property type="match status" value="1"/>
</dbReference>
<dbReference type="SUPFAM" id="SSF52540">
    <property type="entry name" value="P-loop containing nucleoside triphosphate hydrolases"/>
    <property type="match status" value="1"/>
</dbReference>
<reference evidence="3" key="1">
    <citation type="submission" date="2023-06" db="EMBL/GenBank/DDBJ databases">
        <title>WGS-Sequencing of Streptomyces ficellus isolate 21 collected from sand in Gara Djebilet Iron Mine in Algeria.</title>
        <authorList>
            <person name="Zegers G.P."/>
            <person name="Gomez A."/>
            <person name="Gueddou A."/>
            <person name="Zahara A.F."/>
            <person name="Worth M."/>
            <person name="Sevigny J.L."/>
            <person name="Tisa L."/>
        </authorList>
    </citation>
    <scope>NUCLEOTIDE SEQUENCE</scope>
    <source>
        <strain evidence="3">AS11</strain>
    </source>
</reference>
<keyword evidence="4" id="KW-1185">Reference proteome</keyword>
<evidence type="ECO:0000259" key="1">
    <source>
        <dbReference type="Pfam" id="PF13191"/>
    </source>
</evidence>
<dbReference type="PANTHER" id="PTHR46082">
    <property type="entry name" value="ATP/GTP-BINDING PROTEIN-RELATED"/>
    <property type="match status" value="1"/>
</dbReference>
<dbReference type="Gene3D" id="3.40.50.300">
    <property type="entry name" value="P-loop containing nucleotide triphosphate hydrolases"/>
    <property type="match status" value="1"/>
</dbReference>
<name>A0ABT7ZEK3_9ACTN</name>
<dbReference type="InterPro" id="IPR041664">
    <property type="entry name" value="AAA_16"/>
</dbReference>
<evidence type="ECO:0000313" key="4">
    <source>
        <dbReference type="Proteomes" id="UP001174050"/>
    </source>
</evidence>
<protein>
    <submittedName>
        <fullName evidence="3">FxSxx-COOH system tetratricopeptide repeat protein</fullName>
    </submittedName>
</protein>
<accession>A0ABT7ZEK3</accession>
<organism evidence="3 4">
    <name type="scientific">Streptomyces ficellus</name>
    <dbReference type="NCBI Taxonomy" id="1977088"/>
    <lineage>
        <taxon>Bacteria</taxon>
        <taxon>Bacillati</taxon>
        <taxon>Actinomycetota</taxon>
        <taxon>Actinomycetes</taxon>
        <taxon>Kitasatosporales</taxon>
        <taxon>Streptomycetaceae</taxon>
        <taxon>Streptomyces</taxon>
    </lineage>
</organism>
<dbReference type="PANTHER" id="PTHR46082:SF6">
    <property type="entry name" value="AAA+ ATPASE DOMAIN-CONTAINING PROTEIN-RELATED"/>
    <property type="match status" value="1"/>
</dbReference>
<dbReference type="EMBL" id="JAUEPL010000068">
    <property type="protein sequence ID" value="MDN3297949.1"/>
    <property type="molecule type" value="Genomic_DNA"/>
</dbReference>
<sequence>MTEDSEHITVVFAGQSERWAAWVEEELRTAGFGTRLVRWDPLRRPPEGSALTDLLAAPGCVLLMLDDWYLRFDSGRYRAWVDVLRAVLPEHRGRLAALSVTTRPLPEPVRALDPVELRGVGRDEARRRLLGLFGVTAPRSGGVELGRRLRFPDDLPPVWNVPRRNRGFTGRRESLERLHAMLTARSDGTSIVAVHGPAGVGKTQLAMEYAHRYAGEYDIVWWVRAATSTTARENLAALAGRLRVGDGDELGPLIDAVHAALRTTGKRWLLVLDGAEDHERLAGLLPDGPGHVLITSHRTAWSAHGADLLKIPCFDRVESVAYACRRAARLTEREADRLAEALEDLPLLIDQMAAWLDAHPTIPVSRYVAEIRDGSPSVFGVLANGDEPRPFQAVWAMAVNTLHEDAPEAHELLKLLAYFSADVVPVRLLQSARSADLPPHLARMAAEPSSWNSALRTLSESTAMWLEYETGPQADTLTVGTLRMHRLFHRFVRESLPPEDRENASRTACRVLVAADPREPTQPRHWARYAELIPHLRPSGALESEDEDVRRLVLNCVEYLRMRGEYREGWAISREALAHWRATSGPTDRMVLVAAHQYANMLRRMGRYADAEDAGRAVLKSLAAAGADESGIETLRALNGLGGTLMALAKYDEAGDLYERAAGDAARLLGDRVPLTLSLRTNLATALGLQGRYEESLDHHRAVLRARVAVLGGKNALTLLSALNTAWMLRLLGRYAEALAIQEQNTRLHRQVLDRDHSQSLQAEHNLALCLRREGELDAARALMRSVHERLVRRRGRHHPETLLVATDYGMLLRGAGELDEALDLAETTARLYVTQLGDAHPYAIGARDNCALILRDIGERRAARSLAEQTLERMNQALGPGHLWSIGCAMNTAGTRAATGDVPGAVALGRDALERARRRVGGDHVLTVNVQAGLALDLRAAGEMREADRLEADALRRLAEARGEDHPQTRYMREGVRPYWDFEPQPY</sequence>
<dbReference type="NCBIfam" id="NF040586">
    <property type="entry name" value="FxSxx_TPR"/>
    <property type="match status" value="1"/>
</dbReference>
<dbReference type="Proteomes" id="UP001174050">
    <property type="component" value="Unassembled WGS sequence"/>
</dbReference>
<comment type="caution">
    <text evidence="3">The sequence shown here is derived from an EMBL/GenBank/DDBJ whole genome shotgun (WGS) entry which is preliminary data.</text>
</comment>
<dbReference type="Pfam" id="PF13374">
    <property type="entry name" value="TPR_10"/>
    <property type="match status" value="3"/>
</dbReference>
<proteinExistence type="predicted"/>
<dbReference type="Pfam" id="PF13424">
    <property type="entry name" value="TPR_12"/>
    <property type="match status" value="2"/>
</dbReference>